<name>X6LPX3_RETFI</name>
<gene>
    <name evidence="1" type="ORF">RFI_34005</name>
</gene>
<proteinExistence type="predicted"/>
<protein>
    <submittedName>
        <fullName evidence="1">Uncharacterized protein</fullName>
    </submittedName>
</protein>
<dbReference type="AlphaFoldDB" id="X6LPX3"/>
<dbReference type="Proteomes" id="UP000023152">
    <property type="component" value="Unassembled WGS sequence"/>
</dbReference>
<reference evidence="1 2" key="1">
    <citation type="journal article" date="2013" name="Curr. Biol.">
        <title>The Genome of the Foraminiferan Reticulomyxa filosa.</title>
        <authorList>
            <person name="Glockner G."/>
            <person name="Hulsmann N."/>
            <person name="Schleicher M."/>
            <person name="Noegel A.A."/>
            <person name="Eichinger L."/>
            <person name="Gallinger C."/>
            <person name="Pawlowski J."/>
            <person name="Sierra R."/>
            <person name="Euteneuer U."/>
            <person name="Pillet L."/>
            <person name="Moustafa A."/>
            <person name="Platzer M."/>
            <person name="Groth M."/>
            <person name="Szafranski K."/>
            <person name="Schliwa M."/>
        </authorList>
    </citation>
    <scope>NUCLEOTIDE SEQUENCE [LARGE SCALE GENOMIC DNA]</scope>
</reference>
<dbReference type="EMBL" id="ASPP01033399">
    <property type="protein sequence ID" value="ETO03406.1"/>
    <property type="molecule type" value="Genomic_DNA"/>
</dbReference>
<organism evidence="1 2">
    <name type="scientific">Reticulomyxa filosa</name>
    <dbReference type="NCBI Taxonomy" id="46433"/>
    <lineage>
        <taxon>Eukaryota</taxon>
        <taxon>Sar</taxon>
        <taxon>Rhizaria</taxon>
        <taxon>Retaria</taxon>
        <taxon>Foraminifera</taxon>
        <taxon>Monothalamids</taxon>
        <taxon>Reticulomyxidae</taxon>
        <taxon>Reticulomyxa</taxon>
    </lineage>
</organism>
<accession>X6LPX3</accession>
<sequence length="190" mass="22279">MGILCSETGRYNKDTKQIILLSFGSSWDGENKYILVMKYVNKLNKSNEYLLLIIISVFNLNIFQFIKHHILPTDNHLLQENNNTFQFHQLPFYSYVYVHINDVPLFFGRRDNKFVDVVSKSVHKYSIRENKWMAFQNALLTKDQYKPICDYPMSIKLHGHCVEKLVSNKSTDTITLLSFGGSLNEKNICW</sequence>
<evidence type="ECO:0000313" key="2">
    <source>
        <dbReference type="Proteomes" id="UP000023152"/>
    </source>
</evidence>
<evidence type="ECO:0000313" key="1">
    <source>
        <dbReference type="EMBL" id="ETO03406.1"/>
    </source>
</evidence>
<keyword evidence="2" id="KW-1185">Reference proteome</keyword>
<comment type="caution">
    <text evidence="1">The sequence shown here is derived from an EMBL/GenBank/DDBJ whole genome shotgun (WGS) entry which is preliminary data.</text>
</comment>